<keyword evidence="1" id="KW-0812">Transmembrane</keyword>
<dbReference type="KEGG" id="csty:KN1_07940"/>
<evidence type="ECO:0000313" key="2">
    <source>
        <dbReference type="EMBL" id="BCU69497.1"/>
    </source>
</evidence>
<keyword evidence="1" id="KW-1133">Transmembrane helix</keyword>
<dbReference type="EMBL" id="AP024597">
    <property type="protein sequence ID" value="BCU69497.1"/>
    <property type="molecule type" value="Genomic_DNA"/>
</dbReference>
<gene>
    <name evidence="2" type="ORF">KN1_07940</name>
</gene>
<reference evidence="2 3" key="1">
    <citation type="submission" date="2021-04" db="EMBL/GenBank/DDBJ databases">
        <title>Complete genome sequence of Stygiolobus sp. KN-1.</title>
        <authorList>
            <person name="Nakamura K."/>
            <person name="Sakai H."/>
            <person name="Kurosawa N."/>
        </authorList>
    </citation>
    <scope>NUCLEOTIDE SEQUENCE [LARGE SCALE GENOMIC DNA]</scope>
    <source>
        <strain evidence="2 3">KN-1</strain>
    </source>
</reference>
<name>A0A8D5ZIR0_9CREN</name>
<keyword evidence="1" id="KW-0472">Membrane</keyword>
<dbReference type="Proteomes" id="UP000825123">
    <property type="component" value="Chromosome"/>
</dbReference>
<proteinExistence type="predicted"/>
<organism evidence="2 3">
    <name type="scientific">Stygiolobus caldivivus</name>
    <dbReference type="NCBI Taxonomy" id="2824673"/>
    <lineage>
        <taxon>Archaea</taxon>
        <taxon>Thermoproteota</taxon>
        <taxon>Thermoprotei</taxon>
        <taxon>Sulfolobales</taxon>
        <taxon>Sulfolobaceae</taxon>
        <taxon>Stygiolobus</taxon>
    </lineage>
</organism>
<keyword evidence="3" id="KW-1185">Reference proteome</keyword>
<accession>A0A8D5ZIR0</accession>
<dbReference type="AlphaFoldDB" id="A0A8D5ZIR0"/>
<evidence type="ECO:0000313" key="3">
    <source>
        <dbReference type="Proteomes" id="UP000825123"/>
    </source>
</evidence>
<dbReference type="GeneID" id="66162549"/>
<protein>
    <recommendedName>
        <fullName evidence="4">Thermopsin</fullName>
    </recommendedName>
</protein>
<sequence>MKRYLLGLLVVLLLFPVITSAISSNVTPTNYYPSNNYATVQSNTVTIYKNLSYHVVTQTTLNKTKLTNYYYLNYEVIGNENSTLTVDLQGNFTTNSSKLIGGLGNHTANIFSNLLSLYYPFFPPFLEYNTTYGIETNSGKYAISYIGPSKFLLMGSNVTSQDYVVYFNSTYSQFFKVLSNGLVANTTYTLPNGTSLTITLSSYSEPMNITFNTPSLSGIDRPYLYLEFAYNPNINSLTPQYYVEIYYPFQIGDYLAQVNYLLYPQSGNIVVPANIGNIPVSVNFVLVFKPYYDEQLTFTDNVGNSSIIWDGDNFTFVNTTYVTTVNGTQVETYLYKHFVNGTLPQASYTIYTYFSHNGELELEKVYSVGLGNVTLEYSFVSNEYVSTNATYPPLTKPLYTTLPFKPIDLDTAILVTIIFSVILSAIIILLRQR</sequence>
<feature type="transmembrane region" description="Helical" evidence="1">
    <location>
        <begin position="411"/>
        <end position="430"/>
    </location>
</feature>
<evidence type="ECO:0000256" key="1">
    <source>
        <dbReference type="SAM" id="Phobius"/>
    </source>
</evidence>
<evidence type="ECO:0008006" key="4">
    <source>
        <dbReference type="Google" id="ProtNLM"/>
    </source>
</evidence>
<dbReference type="RefSeq" id="WP_221289519.1">
    <property type="nucleotide sequence ID" value="NZ_AP024597.1"/>
</dbReference>